<dbReference type="NCBIfam" id="NF000355">
    <property type="entry name" value="ribo_prot_ABC_F"/>
    <property type="match status" value="1"/>
</dbReference>
<dbReference type="InterPro" id="IPR051309">
    <property type="entry name" value="ABCF_ATPase"/>
</dbReference>
<evidence type="ECO:0000256" key="4">
    <source>
        <dbReference type="SAM" id="MobiDB-lite"/>
    </source>
</evidence>
<dbReference type="PANTHER" id="PTHR42855">
    <property type="entry name" value="ABC TRANSPORTER ATP-BINDING SUBUNIT"/>
    <property type="match status" value="1"/>
</dbReference>
<feature type="domain" description="ABC transporter" evidence="5">
    <location>
        <begin position="4"/>
        <end position="259"/>
    </location>
</feature>
<dbReference type="GO" id="GO:0016887">
    <property type="term" value="F:ATP hydrolysis activity"/>
    <property type="evidence" value="ECO:0007669"/>
    <property type="project" value="InterPro"/>
</dbReference>
<dbReference type="InterPro" id="IPR017871">
    <property type="entry name" value="ABC_transporter-like_CS"/>
</dbReference>
<reference evidence="6 7" key="1">
    <citation type="submission" date="2019-10" db="EMBL/GenBank/DDBJ databases">
        <title>Alkaliphilus serpentinus sp. nov. and Alkaliphilus pronyensis sp. nov., two novel anaerobic alkaliphilic species isolated from the serpentinized-hosted hydrothermal field of the Prony Bay (New Caledonia).</title>
        <authorList>
            <person name="Postec A."/>
        </authorList>
    </citation>
    <scope>NUCLEOTIDE SEQUENCE [LARGE SCALE GENOMIC DNA]</scope>
    <source>
        <strain evidence="6 7">LacT</strain>
    </source>
</reference>
<feature type="domain" description="ABC transporter" evidence="5">
    <location>
        <begin position="335"/>
        <end position="547"/>
    </location>
</feature>
<organism evidence="6 7">
    <name type="scientific">Alkaliphilus serpentinus</name>
    <dbReference type="NCBI Taxonomy" id="1482731"/>
    <lineage>
        <taxon>Bacteria</taxon>
        <taxon>Bacillati</taxon>
        <taxon>Bacillota</taxon>
        <taxon>Clostridia</taxon>
        <taxon>Peptostreptococcales</taxon>
        <taxon>Natronincolaceae</taxon>
        <taxon>Alkaliphilus</taxon>
    </lineage>
</organism>
<proteinExistence type="predicted"/>
<accession>A0A833HP81</accession>
<keyword evidence="2 6" id="KW-0067">ATP-binding</keyword>
<protein>
    <submittedName>
        <fullName evidence="6">ABC-F family ATP-binding cassette domain-containing protein</fullName>
    </submittedName>
</protein>
<evidence type="ECO:0000256" key="1">
    <source>
        <dbReference type="ARBA" id="ARBA00022741"/>
    </source>
</evidence>
<keyword evidence="3" id="KW-0175">Coiled coil</keyword>
<dbReference type="PROSITE" id="PS50893">
    <property type="entry name" value="ABC_TRANSPORTER_2"/>
    <property type="match status" value="2"/>
</dbReference>
<dbReference type="CDD" id="cd03221">
    <property type="entry name" value="ABCF_EF-3"/>
    <property type="match status" value="2"/>
</dbReference>
<dbReference type="InterPro" id="IPR032781">
    <property type="entry name" value="ABC_tran_Xtn"/>
</dbReference>
<dbReference type="AlphaFoldDB" id="A0A833HP81"/>
<feature type="coiled-coil region" evidence="3">
    <location>
        <begin position="248"/>
        <end position="308"/>
    </location>
</feature>
<dbReference type="FunFam" id="3.40.50.300:FF:000011">
    <property type="entry name" value="Putative ABC transporter ATP-binding component"/>
    <property type="match status" value="1"/>
</dbReference>
<sequence length="629" mass="71584">MSLITFNNIYKEYVGNVVLNNVSLSIHKGERLALVGENGAGKTTLLRIAMKLEEADGGEIIIGKNTKVGYLSQSMGEILCESPNNTAVSYEKVVILEKKIRSIEEKMASIKAEDQLQDAMREYTRLIEIYEAIDGYTIETKIKTILLGLGLRQQALEIPIDKLSGGERMRVALARILLEEPDLLILDEPTNHLDIKAVEWLENFLKTFKGGVLIVSHDRYFLDQMATRVAELHRGSIIERSGNYTSYMNQKEIRREFVLNEKKRLQREIRETDELVQSLMSMRKIKQARSRQKEKARLQAELNKQQNSSVSEHLKKSTRPLLSFNQARHISANIAWANNLYKSFESVVLFNNASFQIHGGEKIGIIGPNGCGKTTLLNILLGKDKDFKGEAKLGNWVKYGYVGQEITFEDEERSVIQEIIHHKEQTEKEAKDYMAKYQFFGDEVHKSISVLSGGERVRVYLATLMLNEPYCLIMDEPTNHLDMAARDALEAALLRFKGTVIAISHDRYFLNKCVTRILEISDGRVHSYLGNYEGYKAEKSKNETAINHSNEEKAKSSTRNKPVIDKKSANTESINSLEEKITVLEERIKEVEKSFGPEAAVEVYKEYHQLSTGLKELYGLWEKAISKGY</sequence>
<comment type="caution">
    <text evidence="6">The sequence shown here is derived from an EMBL/GenBank/DDBJ whole genome shotgun (WGS) entry which is preliminary data.</text>
</comment>
<evidence type="ECO:0000256" key="2">
    <source>
        <dbReference type="ARBA" id="ARBA00022840"/>
    </source>
</evidence>
<feature type="region of interest" description="Disordered" evidence="4">
    <location>
        <begin position="543"/>
        <end position="569"/>
    </location>
</feature>
<dbReference type="Proteomes" id="UP000465601">
    <property type="component" value="Unassembled WGS sequence"/>
</dbReference>
<evidence type="ECO:0000256" key="3">
    <source>
        <dbReference type="SAM" id="Coils"/>
    </source>
</evidence>
<dbReference type="PROSITE" id="PS00211">
    <property type="entry name" value="ABC_TRANSPORTER_1"/>
    <property type="match status" value="1"/>
</dbReference>
<dbReference type="RefSeq" id="WP_151865591.1">
    <property type="nucleotide sequence ID" value="NZ_WBZB01000017.1"/>
</dbReference>
<dbReference type="GO" id="GO:0005524">
    <property type="term" value="F:ATP binding"/>
    <property type="evidence" value="ECO:0007669"/>
    <property type="project" value="UniProtKB-KW"/>
</dbReference>
<dbReference type="EMBL" id="WBZB01000017">
    <property type="protein sequence ID" value="KAB3530519.1"/>
    <property type="molecule type" value="Genomic_DNA"/>
</dbReference>
<dbReference type="OrthoDB" id="1624247at2"/>
<dbReference type="Pfam" id="PF12848">
    <property type="entry name" value="ABC_tran_Xtn"/>
    <property type="match status" value="2"/>
</dbReference>
<dbReference type="SUPFAM" id="SSF52540">
    <property type="entry name" value="P-loop containing nucleoside triphosphate hydrolases"/>
    <property type="match status" value="2"/>
</dbReference>
<gene>
    <name evidence="6" type="ORF">F8153_06620</name>
</gene>
<dbReference type="InterPro" id="IPR027417">
    <property type="entry name" value="P-loop_NTPase"/>
</dbReference>
<dbReference type="InterPro" id="IPR003439">
    <property type="entry name" value="ABC_transporter-like_ATP-bd"/>
</dbReference>
<evidence type="ECO:0000313" key="7">
    <source>
        <dbReference type="Proteomes" id="UP000465601"/>
    </source>
</evidence>
<name>A0A833HP81_9FIRM</name>
<dbReference type="SMART" id="SM00382">
    <property type="entry name" value="AAA"/>
    <property type="match status" value="2"/>
</dbReference>
<evidence type="ECO:0000313" key="6">
    <source>
        <dbReference type="EMBL" id="KAB3530519.1"/>
    </source>
</evidence>
<keyword evidence="1" id="KW-0547">Nucleotide-binding</keyword>
<dbReference type="PANTHER" id="PTHR42855:SF2">
    <property type="entry name" value="DRUG RESISTANCE ABC TRANSPORTER,ATP-BINDING PROTEIN"/>
    <property type="match status" value="1"/>
</dbReference>
<keyword evidence="7" id="KW-1185">Reference proteome</keyword>
<dbReference type="InterPro" id="IPR003593">
    <property type="entry name" value="AAA+_ATPase"/>
</dbReference>
<dbReference type="Pfam" id="PF00005">
    <property type="entry name" value="ABC_tran"/>
    <property type="match status" value="2"/>
</dbReference>
<evidence type="ECO:0000259" key="5">
    <source>
        <dbReference type="PROSITE" id="PS50893"/>
    </source>
</evidence>
<dbReference type="Gene3D" id="3.40.50.300">
    <property type="entry name" value="P-loop containing nucleotide triphosphate hydrolases"/>
    <property type="match status" value="2"/>
</dbReference>